<dbReference type="KEGG" id="pkc:PKB_4715"/>
<dbReference type="Gene3D" id="1.10.3720.10">
    <property type="entry name" value="MetI-like"/>
    <property type="match status" value="1"/>
</dbReference>
<dbReference type="CDD" id="cd06261">
    <property type="entry name" value="TM_PBP2"/>
    <property type="match status" value="1"/>
</dbReference>
<dbReference type="Proteomes" id="UP000025241">
    <property type="component" value="Chromosome I"/>
</dbReference>
<comment type="similarity">
    <text evidence="2">Belongs to the binding-protein-dependent transport system permease family. HisMQ subfamily.</text>
</comment>
<dbReference type="InterPro" id="IPR043429">
    <property type="entry name" value="ArtM/GltK/GlnP/TcyL/YhdX-like"/>
</dbReference>
<evidence type="ECO:0000256" key="6">
    <source>
        <dbReference type="ARBA" id="ARBA00022692"/>
    </source>
</evidence>
<keyword evidence="5" id="KW-0997">Cell inner membrane</keyword>
<dbReference type="GO" id="GO:0006865">
    <property type="term" value="P:amino acid transport"/>
    <property type="evidence" value="ECO:0007669"/>
    <property type="project" value="UniProtKB-KW"/>
</dbReference>
<comment type="subcellular location">
    <subcellularLocation>
        <location evidence="1">Cell inner membrane</location>
        <topology evidence="1">Multi-pass membrane protein</topology>
    </subcellularLocation>
    <subcellularLocation>
        <location evidence="11">Cell membrane</location>
        <topology evidence="11">Multi-pass membrane protein</topology>
    </subcellularLocation>
</comment>
<dbReference type="PANTHER" id="PTHR30614:SF10">
    <property type="entry name" value="ARGININE ABC TRANSPORTER PERMEASE PROTEIN ARTM"/>
    <property type="match status" value="1"/>
</dbReference>
<dbReference type="HOGENOM" id="CLU_019602_1_4_6"/>
<gene>
    <name evidence="13" type="ORF">PKB_4715</name>
</gene>
<evidence type="ECO:0000259" key="12">
    <source>
        <dbReference type="PROSITE" id="PS50928"/>
    </source>
</evidence>
<dbReference type="SUPFAM" id="SSF161098">
    <property type="entry name" value="MetI-like"/>
    <property type="match status" value="1"/>
</dbReference>
<dbReference type="PANTHER" id="PTHR30614">
    <property type="entry name" value="MEMBRANE COMPONENT OF AMINO ACID ABC TRANSPORTER"/>
    <property type="match status" value="1"/>
</dbReference>
<evidence type="ECO:0000313" key="13">
    <source>
        <dbReference type="EMBL" id="CDF86039.1"/>
    </source>
</evidence>
<keyword evidence="8 11" id="KW-1133">Transmembrane helix</keyword>
<evidence type="ECO:0000256" key="5">
    <source>
        <dbReference type="ARBA" id="ARBA00022519"/>
    </source>
</evidence>
<dbReference type="GO" id="GO:0022857">
    <property type="term" value="F:transmembrane transporter activity"/>
    <property type="evidence" value="ECO:0007669"/>
    <property type="project" value="InterPro"/>
</dbReference>
<dbReference type="EMBL" id="HG322950">
    <property type="protein sequence ID" value="CDF86039.1"/>
    <property type="molecule type" value="Genomic_DNA"/>
</dbReference>
<feature type="transmembrane region" description="Helical" evidence="11">
    <location>
        <begin position="20"/>
        <end position="41"/>
    </location>
</feature>
<dbReference type="NCBIfam" id="TIGR01726">
    <property type="entry name" value="HEQRo_perm_3TM"/>
    <property type="match status" value="1"/>
</dbReference>
<keyword evidence="3 11" id="KW-0813">Transport</keyword>
<reference evidence="13 14" key="2">
    <citation type="submission" date="2014-05" db="EMBL/GenBank/DDBJ databases">
        <title>Genome sequence of the 3-chlorobenzoate degrading bacterium Pseudomonas knackmussii B13 shows multiple evidence for horizontal gene transfer.</title>
        <authorList>
            <person name="Miyazaki R."/>
            <person name="Bertelli C."/>
            <person name="Falquet L."/>
            <person name="Robinson-Rechavi M."/>
            <person name="Gharib W."/>
            <person name="Roy S."/>
            <person name="Van der Meer J.R."/>
        </authorList>
    </citation>
    <scope>NUCLEOTIDE SEQUENCE [LARGE SCALE GENOMIC DNA]</scope>
    <source>
        <strain evidence="13 14">B13</strain>
    </source>
</reference>
<evidence type="ECO:0000256" key="11">
    <source>
        <dbReference type="RuleBase" id="RU363032"/>
    </source>
</evidence>
<reference evidence="13 14" key="1">
    <citation type="submission" date="2013-03" db="EMBL/GenBank/DDBJ databases">
        <authorList>
            <person name="Linke B."/>
        </authorList>
    </citation>
    <scope>NUCLEOTIDE SEQUENCE [LARGE SCALE GENOMIC DNA]</scope>
    <source>
        <strain evidence="13 14">B13</strain>
    </source>
</reference>
<dbReference type="STRING" id="1301098.PKB_4715"/>
<organism evidence="13 14">
    <name type="scientific">Pseudomonas knackmussii (strain DSM 6978 / CCUG 54928 / LMG 23759 / B13)</name>
    <dbReference type="NCBI Taxonomy" id="1301098"/>
    <lineage>
        <taxon>Bacteria</taxon>
        <taxon>Pseudomonadati</taxon>
        <taxon>Pseudomonadota</taxon>
        <taxon>Gammaproteobacteria</taxon>
        <taxon>Pseudomonadales</taxon>
        <taxon>Pseudomonadaceae</taxon>
        <taxon>Pseudomonas</taxon>
    </lineage>
</organism>
<keyword evidence="6 11" id="KW-0812">Transmembrane</keyword>
<evidence type="ECO:0000256" key="7">
    <source>
        <dbReference type="ARBA" id="ARBA00022970"/>
    </source>
</evidence>
<accession>A0A024HN36</accession>
<feature type="transmembrane region" description="Helical" evidence="11">
    <location>
        <begin position="98"/>
        <end position="118"/>
    </location>
</feature>
<feature type="transmembrane region" description="Helical" evidence="11">
    <location>
        <begin position="53"/>
        <end position="76"/>
    </location>
</feature>
<evidence type="ECO:0000256" key="1">
    <source>
        <dbReference type="ARBA" id="ARBA00004429"/>
    </source>
</evidence>
<keyword evidence="4" id="KW-1003">Cell membrane</keyword>
<dbReference type="InterPro" id="IPR010065">
    <property type="entry name" value="AA_ABC_transptr_permease_3TM"/>
</dbReference>
<dbReference type="eggNOG" id="COG4160">
    <property type="taxonomic scope" value="Bacteria"/>
</dbReference>
<feature type="transmembrane region" description="Helical" evidence="11">
    <location>
        <begin position="200"/>
        <end position="221"/>
    </location>
</feature>
<keyword evidence="14" id="KW-1185">Reference proteome</keyword>
<dbReference type="OrthoDB" id="4404959at2"/>
<dbReference type="PROSITE" id="PS50928">
    <property type="entry name" value="ABC_TM1"/>
    <property type="match status" value="1"/>
</dbReference>
<keyword evidence="7" id="KW-0029">Amino-acid transport</keyword>
<dbReference type="Pfam" id="PF00528">
    <property type="entry name" value="BPD_transp_1"/>
    <property type="match status" value="1"/>
</dbReference>
<sequence>MSDHWIFTYGSLLLRGLGTTLSLLLVSAVLGFALALLVALARMSRNVVLAKGSLAFTSVIRGTPLLVQIYTCYYGLGSLFAQYPPIRSSFLWPYLRDGYWYIVLALVLSVGAYVGEVVRGGMKAVPRGELEAAAAFGMRRSLVLYRVWLPRAIRLLLPTLAGETVLLLKSTALASTIAVVDLLGAANVVRAQTFQVYQPLLMVAAIYVCLTFIIQGAFSLLERSTPVRGAANLPRSRVGWLFWRRKVKAGGQA</sequence>
<evidence type="ECO:0000256" key="8">
    <source>
        <dbReference type="ARBA" id="ARBA00022989"/>
    </source>
</evidence>
<evidence type="ECO:0000256" key="2">
    <source>
        <dbReference type="ARBA" id="ARBA00010072"/>
    </source>
</evidence>
<keyword evidence="9 11" id="KW-0472">Membrane</keyword>
<evidence type="ECO:0000256" key="9">
    <source>
        <dbReference type="ARBA" id="ARBA00023136"/>
    </source>
</evidence>
<evidence type="ECO:0000256" key="3">
    <source>
        <dbReference type="ARBA" id="ARBA00022448"/>
    </source>
</evidence>
<protein>
    <recommendedName>
        <fullName evidence="10">Arginine ABC transporter permease protein ArtM</fullName>
    </recommendedName>
</protein>
<feature type="domain" description="ABC transmembrane type-1" evidence="12">
    <location>
        <begin position="17"/>
        <end position="218"/>
    </location>
</feature>
<dbReference type="InterPro" id="IPR035906">
    <property type="entry name" value="MetI-like_sf"/>
</dbReference>
<dbReference type="RefSeq" id="WP_043254905.1">
    <property type="nucleotide sequence ID" value="NZ_HG322950.1"/>
</dbReference>
<proteinExistence type="inferred from homology"/>
<evidence type="ECO:0000256" key="10">
    <source>
        <dbReference type="ARBA" id="ARBA00040319"/>
    </source>
</evidence>
<dbReference type="GO" id="GO:0043190">
    <property type="term" value="C:ATP-binding cassette (ABC) transporter complex"/>
    <property type="evidence" value="ECO:0007669"/>
    <property type="project" value="InterPro"/>
</dbReference>
<evidence type="ECO:0000256" key="4">
    <source>
        <dbReference type="ARBA" id="ARBA00022475"/>
    </source>
</evidence>
<dbReference type="AlphaFoldDB" id="A0A024HN36"/>
<name>A0A024HN36_PSEKB</name>
<dbReference type="PATRIC" id="fig|1301098.3.peg.4705"/>
<dbReference type="InterPro" id="IPR000515">
    <property type="entry name" value="MetI-like"/>
</dbReference>
<evidence type="ECO:0000313" key="14">
    <source>
        <dbReference type="Proteomes" id="UP000025241"/>
    </source>
</evidence>